<dbReference type="Gene3D" id="3.90.226.10">
    <property type="entry name" value="2-enoyl-CoA Hydratase, Chain A, domain 1"/>
    <property type="match status" value="1"/>
</dbReference>
<dbReference type="InterPro" id="IPR029045">
    <property type="entry name" value="ClpP/crotonase-like_dom_sf"/>
</dbReference>
<dbReference type="InterPro" id="IPR001753">
    <property type="entry name" value="Enoyl-CoA_hydra/iso"/>
</dbReference>
<dbReference type="CDD" id="cd06558">
    <property type="entry name" value="crotonase-like"/>
    <property type="match status" value="1"/>
</dbReference>
<gene>
    <name evidence="1" type="ORF">H1B27_31840</name>
</gene>
<comment type="caution">
    <text evidence="1">The sequence shown here is derived from an EMBL/GenBank/DDBJ whole genome shotgun (WGS) entry which is preliminary data.</text>
</comment>
<protein>
    <submittedName>
        <fullName evidence="1">Enoyl-CoA hydratase/isomerase family protein</fullName>
    </submittedName>
</protein>
<accession>A0ABS0PC73</accession>
<evidence type="ECO:0000313" key="2">
    <source>
        <dbReference type="Proteomes" id="UP001194539"/>
    </source>
</evidence>
<evidence type="ECO:0000313" key="1">
    <source>
        <dbReference type="EMBL" id="MBH5390831.1"/>
    </source>
</evidence>
<keyword evidence="2" id="KW-1185">Reference proteome</keyword>
<organism evidence="1 2">
    <name type="scientific">Bradyrhizobium diversitatis</name>
    <dbReference type="NCBI Taxonomy" id="2755406"/>
    <lineage>
        <taxon>Bacteria</taxon>
        <taxon>Pseudomonadati</taxon>
        <taxon>Pseudomonadota</taxon>
        <taxon>Alphaproteobacteria</taxon>
        <taxon>Hyphomicrobiales</taxon>
        <taxon>Nitrobacteraceae</taxon>
        <taxon>Bradyrhizobium</taxon>
    </lineage>
</organism>
<dbReference type="EMBL" id="JACEGD010000038">
    <property type="protein sequence ID" value="MBH5390831.1"/>
    <property type="molecule type" value="Genomic_DNA"/>
</dbReference>
<dbReference type="SUPFAM" id="SSF52096">
    <property type="entry name" value="ClpP/crotonase"/>
    <property type="match status" value="1"/>
</dbReference>
<reference evidence="1 2" key="1">
    <citation type="submission" date="2020-07" db="EMBL/GenBank/DDBJ databases">
        <title>Bradyrhizobium diversity isolated from nodules of indigenous legumes of Western Australia.</title>
        <authorList>
            <person name="Klepa M.S."/>
        </authorList>
    </citation>
    <scope>NUCLEOTIDE SEQUENCE [LARGE SCALE GENOMIC DNA]</scope>
    <source>
        <strain evidence="1 2">CNPSo 4019</strain>
    </source>
</reference>
<dbReference type="PANTHER" id="PTHR43612">
    <property type="entry name" value="TRIFUNCTIONAL ENZYME SUBUNIT ALPHA"/>
    <property type="match status" value="1"/>
</dbReference>
<dbReference type="PANTHER" id="PTHR43612:SF3">
    <property type="entry name" value="TRIFUNCTIONAL ENZYME SUBUNIT ALPHA, MITOCHONDRIAL"/>
    <property type="match status" value="1"/>
</dbReference>
<dbReference type="Pfam" id="PF00378">
    <property type="entry name" value="ECH_1"/>
    <property type="match status" value="1"/>
</dbReference>
<proteinExistence type="predicted"/>
<dbReference type="Proteomes" id="UP001194539">
    <property type="component" value="Unassembled WGS sequence"/>
</dbReference>
<dbReference type="InterPro" id="IPR050136">
    <property type="entry name" value="FA_oxidation_alpha_subunit"/>
</dbReference>
<name>A0ABS0PC73_9BRAD</name>
<dbReference type="RefSeq" id="WP_197968767.1">
    <property type="nucleotide sequence ID" value="NZ_JACEGD010000038.1"/>
</dbReference>
<sequence length="435" mass="46538">MTLAPPKFEQFRLELKDNGLAHLIFDAPGRTMNVFSEAAIVELGAFARWLAQSDVRGVVVRSGKSSAFCAGADLTELGVAYDMIMAKPAHARFNAAYDHFFRLSLAIRALESCGKPVASAIAGLAFGGGCELALGTHYRVLTNDPRAALGLPESLVGLLPGGGGTQRLPRLIGVERALPVLLEGARLSGTAALEGGLVDALVAPGEEVAAAESWLLSTPTAQQPWDRADWKDPSPLEVSKLLGPVRERVLAETLGHYPAPLAILDCVEFGLPQCFDGAIRSEMAIFSHLIQRAEARNMIQTLFLGRTDHDRIAKSGERPAFIADFVTTTKSVLEQASPSDELLATLGFTRPGLPGVPALRRSAGAGYWLDQSDPDPRRQPALALMQRLSQAVLPLTFDLTAEQLRMADYAVVRELGYPAYLGGPCAFGQREASAS</sequence>